<evidence type="ECO:0000256" key="13">
    <source>
        <dbReference type="PIRSR" id="PIRSR601805-1"/>
    </source>
</evidence>
<sequence length="614" mass="69218">MHVQGGENVNTFDIRIFFSNGAAVQAVFEKNSTANDLIHLMIKHLEIDDINDGEEALAIWLVSPLLEIQLKPCQILYKIYQKWPAFLTRFTNAEDHEILLDEPLIVLRRNVLLTLDREIQLTTKYEKLAQVLYFDARDKYLCGKYSVDIESSLELVGLQLAIEFGPCNGNYNKMIDFIYDHLNELAPSSHTKLIKSFRLFGLSLMECRKGLENQVYNEYRVASTHFHNNHARYVQFLKIVGSSPSNLLKFYSNFMNCEEITYHVDPDIVEENKRVFILGIGNPLLDKQLETVDTKLHEKYNLKTDSASFADLDELKDSIKSIPGGSAQNTLRVFQWVLGAIRGPTRKAAAYFGAVGDDNNAEHLKCLATKAGLVVRYQLIPHQKTGVCAVLVYGTDRCLVAHLGAAEKFTSKHLDIPENKLFIEKAENYYAEVWGYFLTVCPEAILQIAKHAAEKNKPFTMSLSAAYICKDFLPQLNSVLPYVDVLFGNEEEANAYAEANNFKENDLKEIVKKIASYEKINTLRSRFVVITRGEKSIFVAIGSGEFQTFPVDTIERNLIKDTNGAGDAFSGGFLAALASGRPLEKCVKTGNFAARTIIQNVGCTFPDNCDYKEE</sequence>
<dbReference type="InterPro" id="IPR014352">
    <property type="entry name" value="FERM/acyl-CoA-bd_prot_sf"/>
</dbReference>
<comment type="pathway">
    <text evidence="2">Purine metabolism; AMP biosynthesis via salvage pathway; AMP from adenosine: step 1/1.</text>
</comment>
<dbReference type="Gene3D" id="1.20.80.10">
    <property type="match status" value="1"/>
</dbReference>
<dbReference type="PANTHER" id="PTHR45769">
    <property type="entry name" value="ADENOSINE KINASE"/>
    <property type="match status" value="1"/>
</dbReference>
<evidence type="ECO:0000256" key="7">
    <source>
        <dbReference type="ARBA" id="ARBA00022741"/>
    </source>
</evidence>
<dbReference type="InterPro" id="IPR035963">
    <property type="entry name" value="FERM_2"/>
</dbReference>
<dbReference type="Gene3D" id="3.30.1110.10">
    <property type="match status" value="1"/>
</dbReference>
<dbReference type="FunFam" id="3.40.1190.20:FF:000076">
    <property type="entry name" value="Adenosine kinase"/>
    <property type="match status" value="1"/>
</dbReference>
<evidence type="ECO:0000256" key="8">
    <source>
        <dbReference type="ARBA" id="ARBA00022777"/>
    </source>
</evidence>
<evidence type="ECO:0000259" key="14">
    <source>
        <dbReference type="Pfam" id="PF00294"/>
    </source>
</evidence>
<name>A0A915MVR0_MELJA</name>
<feature type="domain" description="FERM central" evidence="15">
    <location>
        <begin position="126"/>
        <end position="244"/>
    </location>
</feature>
<proteinExistence type="inferred from homology"/>
<dbReference type="WBParaSite" id="scaffold5174_cov295.g9199">
    <property type="protein sequence ID" value="scaffold5174_cov295.g9199"/>
    <property type="gene ID" value="scaffold5174_cov295.g9199"/>
</dbReference>
<organism evidence="16 17">
    <name type="scientific">Meloidogyne javanica</name>
    <name type="common">Root-knot nematode worm</name>
    <dbReference type="NCBI Taxonomy" id="6303"/>
    <lineage>
        <taxon>Eukaryota</taxon>
        <taxon>Metazoa</taxon>
        <taxon>Ecdysozoa</taxon>
        <taxon>Nematoda</taxon>
        <taxon>Chromadorea</taxon>
        <taxon>Rhabditida</taxon>
        <taxon>Tylenchina</taxon>
        <taxon>Tylenchomorpha</taxon>
        <taxon>Tylenchoidea</taxon>
        <taxon>Meloidogynidae</taxon>
        <taxon>Meloidogyninae</taxon>
        <taxon>Meloidogyne</taxon>
        <taxon>Meloidogyne incognita group</taxon>
    </lineage>
</organism>
<accession>A0A915MVR0</accession>
<dbReference type="InterPro" id="IPR002173">
    <property type="entry name" value="Carboh/pur_kinase_PfkB_CS"/>
</dbReference>
<dbReference type="Gene3D" id="3.40.1190.20">
    <property type="match status" value="1"/>
</dbReference>
<dbReference type="InterPro" id="IPR029056">
    <property type="entry name" value="Ribokinase-like"/>
</dbReference>
<keyword evidence="5" id="KW-0808">Transferase</keyword>
<dbReference type="InterPro" id="IPR001805">
    <property type="entry name" value="Adenokinase"/>
</dbReference>
<keyword evidence="10" id="KW-0460">Magnesium</keyword>
<keyword evidence="8" id="KW-0418">Kinase</keyword>
<evidence type="ECO:0000256" key="5">
    <source>
        <dbReference type="ARBA" id="ARBA00022679"/>
    </source>
</evidence>
<feature type="domain" description="Carbohydrate kinase PfkB" evidence="14">
    <location>
        <begin position="304"/>
        <end position="606"/>
    </location>
</feature>
<evidence type="ECO:0000256" key="10">
    <source>
        <dbReference type="ARBA" id="ARBA00022842"/>
    </source>
</evidence>
<dbReference type="Pfam" id="PF00294">
    <property type="entry name" value="PfkB"/>
    <property type="match status" value="1"/>
</dbReference>
<dbReference type="GO" id="GO:0006144">
    <property type="term" value="P:purine nucleobase metabolic process"/>
    <property type="evidence" value="ECO:0007669"/>
    <property type="project" value="TreeGrafter"/>
</dbReference>
<dbReference type="GO" id="GO:0005634">
    <property type="term" value="C:nucleus"/>
    <property type="evidence" value="ECO:0007669"/>
    <property type="project" value="TreeGrafter"/>
</dbReference>
<comment type="cofactor">
    <cofactor evidence="1">
        <name>Mg(2+)</name>
        <dbReference type="ChEBI" id="CHEBI:18420"/>
    </cofactor>
</comment>
<evidence type="ECO:0000256" key="4">
    <source>
        <dbReference type="ARBA" id="ARBA00012119"/>
    </source>
</evidence>
<evidence type="ECO:0000313" key="16">
    <source>
        <dbReference type="Proteomes" id="UP000887561"/>
    </source>
</evidence>
<keyword evidence="6" id="KW-0660">Purine salvage</keyword>
<protein>
    <recommendedName>
        <fullName evidence="12">Adenosine kinase</fullName>
        <ecNumber evidence="4">2.7.1.20</ecNumber>
    </recommendedName>
</protein>
<dbReference type="Proteomes" id="UP000887561">
    <property type="component" value="Unplaced"/>
</dbReference>
<dbReference type="GO" id="GO:0005829">
    <property type="term" value="C:cytosol"/>
    <property type="evidence" value="ECO:0007669"/>
    <property type="project" value="TreeGrafter"/>
</dbReference>
<dbReference type="InterPro" id="IPR011611">
    <property type="entry name" value="PfkB_dom"/>
</dbReference>
<evidence type="ECO:0000256" key="9">
    <source>
        <dbReference type="ARBA" id="ARBA00022840"/>
    </source>
</evidence>
<evidence type="ECO:0000256" key="2">
    <source>
        <dbReference type="ARBA" id="ARBA00004801"/>
    </source>
</evidence>
<keyword evidence="7" id="KW-0547">Nucleotide-binding</keyword>
<evidence type="ECO:0000259" key="15">
    <source>
        <dbReference type="Pfam" id="PF00373"/>
    </source>
</evidence>
<keyword evidence="16" id="KW-1185">Reference proteome</keyword>
<evidence type="ECO:0000256" key="12">
    <source>
        <dbReference type="ARBA" id="ARBA00068771"/>
    </source>
</evidence>
<dbReference type="GO" id="GO:0006166">
    <property type="term" value="P:purine ribonucleoside salvage"/>
    <property type="evidence" value="ECO:0007669"/>
    <property type="project" value="UniProtKB-KW"/>
</dbReference>
<dbReference type="CDD" id="cd01168">
    <property type="entry name" value="adenosine_kinase"/>
    <property type="match status" value="1"/>
</dbReference>
<dbReference type="PANTHER" id="PTHR45769:SF3">
    <property type="entry name" value="ADENOSINE KINASE"/>
    <property type="match status" value="1"/>
</dbReference>
<evidence type="ECO:0000256" key="6">
    <source>
        <dbReference type="ARBA" id="ARBA00022726"/>
    </source>
</evidence>
<dbReference type="EC" id="2.7.1.20" evidence="4"/>
<evidence type="ECO:0000256" key="3">
    <source>
        <dbReference type="ARBA" id="ARBA00010688"/>
    </source>
</evidence>
<evidence type="ECO:0000313" key="17">
    <source>
        <dbReference type="WBParaSite" id="scaffold5174_cov295.g9199"/>
    </source>
</evidence>
<evidence type="ECO:0000256" key="1">
    <source>
        <dbReference type="ARBA" id="ARBA00001946"/>
    </source>
</evidence>
<comment type="similarity">
    <text evidence="3">Belongs to the carbohydrate kinase PfkB family.</text>
</comment>
<evidence type="ECO:0000256" key="11">
    <source>
        <dbReference type="ARBA" id="ARBA00051362"/>
    </source>
</evidence>
<dbReference type="GO" id="GO:0004001">
    <property type="term" value="F:adenosine kinase activity"/>
    <property type="evidence" value="ECO:0007669"/>
    <property type="project" value="UniProtKB-EC"/>
</dbReference>
<comment type="catalytic activity">
    <reaction evidence="11">
        <text>adenosine + ATP = AMP + ADP + H(+)</text>
        <dbReference type="Rhea" id="RHEA:20824"/>
        <dbReference type="ChEBI" id="CHEBI:15378"/>
        <dbReference type="ChEBI" id="CHEBI:16335"/>
        <dbReference type="ChEBI" id="CHEBI:30616"/>
        <dbReference type="ChEBI" id="CHEBI:456215"/>
        <dbReference type="ChEBI" id="CHEBI:456216"/>
        <dbReference type="EC" id="2.7.1.20"/>
    </reaction>
</comment>
<keyword evidence="9" id="KW-0067">ATP-binding</keyword>
<dbReference type="PROSITE" id="PS00584">
    <property type="entry name" value="PFKB_KINASES_2"/>
    <property type="match status" value="1"/>
</dbReference>
<dbReference type="SUPFAM" id="SSF47031">
    <property type="entry name" value="Second domain of FERM"/>
    <property type="match status" value="1"/>
</dbReference>
<dbReference type="InterPro" id="IPR019748">
    <property type="entry name" value="FERM_central"/>
</dbReference>
<dbReference type="Gene3D" id="3.10.20.90">
    <property type="entry name" value="Phosphatidylinositol 3-kinase Catalytic Subunit, Chain A, domain 1"/>
    <property type="match status" value="1"/>
</dbReference>
<dbReference type="Pfam" id="PF00373">
    <property type="entry name" value="FERM_M"/>
    <property type="match status" value="1"/>
</dbReference>
<feature type="active site" description="Proton acceptor" evidence="13">
    <location>
        <position position="567"/>
    </location>
</feature>
<reference evidence="17" key="1">
    <citation type="submission" date="2022-11" db="UniProtKB">
        <authorList>
            <consortium name="WormBaseParasite"/>
        </authorList>
    </citation>
    <scope>IDENTIFICATION</scope>
</reference>
<dbReference type="SUPFAM" id="SSF53613">
    <property type="entry name" value="Ribokinase-like"/>
    <property type="match status" value="1"/>
</dbReference>
<dbReference type="AlphaFoldDB" id="A0A915MVR0"/>
<dbReference type="GO" id="GO:0005524">
    <property type="term" value="F:ATP binding"/>
    <property type="evidence" value="ECO:0007669"/>
    <property type="project" value="UniProtKB-KW"/>
</dbReference>